<evidence type="ECO:0000256" key="8">
    <source>
        <dbReference type="PIRSR" id="PIRSR601952-1"/>
    </source>
</evidence>
<evidence type="ECO:0000256" key="7">
    <source>
        <dbReference type="ARBA" id="ARBA00022842"/>
    </source>
</evidence>
<sequence length="552" mass="60920">MVPYLLCFVLLSATVCPSQSVSKEDLPIPEEEISPEYWEKQARKGFETAEKTLPDMAEGATKAKNVILFLGDGMGLPTISAGRFFAGDRATGKPVKYSFEDWDFNTVARTYDLETMVTDSASSATAYLTGNSSGFNSLFYYLTFAGTKTRTGMLGVTGAIKVKQCVAYTDAEKTISIVKAAAKAGKATGILSTARITHASPGGAFGHSAFRDWESDKDIKKDCNGENCTCVDLAQQLALDNMDVNVILGGGQSKFYPNTKELPINPSMKGEREDGKDLPRMWLKAQLDKGRKAAYASTIKEFNEINPKQIDYFMGLLAPSHLPYVLDRTPGEPSLPDLTVKAIQILQKNPNGFFLFVEGGRIDHGHHDNTAKHALTELVEMEKAINVAVSMVDTRETLIIVTADHSHSFELVGQPSRFESLLLWDKGYGPKTTDNKSMLPLIYMNGPGAKINETRRNVSEISKEELQNKTFLQQALVPLRWSTHGGDDVGVYAIGPFSWMFHRTIDNTFIAQTMKYAMCVEPYTMEKHCNGSIVHKPIFGVILALLLLLFRS</sequence>
<dbReference type="InterPro" id="IPR017850">
    <property type="entry name" value="Alkaline_phosphatase_core_sf"/>
</dbReference>
<evidence type="ECO:0000313" key="15">
    <source>
        <dbReference type="WBParaSite" id="SSLN_0000487801-mRNA-1"/>
    </source>
</evidence>
<proteinExistence type="inferred from homology"/>
<keyword evidence="6 9" id="KW-0862">Zinc</keyword>
<evidence type="ECO:0000313" key="14">
    <source>
        <dbReference type="Proteomes" id="UP000275846"/>
    </source>
</evidence>
<dbReference type="PANTHER" id="PTHR11596:SF5">
    <property type="entry name" value="ALKALINE PHOSPHATASE"/>
    <property type="match status" value="1"/>
</dbReference>
<organism evidence="15">
    <name type="scientific">Schistocephalus solidus</name>
    <name type="common">Tapeworm</name>
    <dbReference type="NCBI Taxonomy" id="70667"/>
    <lineage>
        <taxon>Eukaryota</taxon>
        <taxon>Metazoa</taxon>
        <taxon>Spiralia</taxon>
        <taxon>Lophotrochozoa</taxon>
        <taxon>Platyhelminthes</taxon>
        <taxon>Cestoda</taxon>
        <taxon>Eucestoda</taxon>
        <taxon>Diphyllobothriidea</taxon>
        <taxon>Diphyllobothriidae</taxon>
        <taxon>Schistocephalus</taxon>
    </lineage>
</organism>
<evidence type="ECO:0000256" key="12">
    <source>
        <dbReference type="SAM" id="SignalP"/>
    </source>
</evidence>
<dbReference type="SMART" id="SM00098">
    <property type="entry name" value="alkPPc"/>
    <property type="match status" value="1"/>
</dbReference>
<feature type="binding site" evidence="9">
    <location>
        <position position="198"/>
    </location>
    <ligand>
        <name>Mg(2+)</name>
        <dbReference type="ChEBI" id="CHEBI:18420"/>
    </ligand>
</feature>
<name>A0A183SKH5_SCHSO</name>
<evidence type="ECO:0000256" key="6">
    <source>
        <dbReference type="ARBA" id="ARBA00022833"/>
    </source>
</evidence>
<dbReference type="STRING" id="70667.A0A183SKH5"/>
<feature type="binding site" evidence="9">
    <location>
        <position position="404"/>
    </location>
    <ligand>
        <name>Zn(2+)</name>
        <dbReference type="ChEBI" id="CHEBI:29105"/>
        <label>2</label>
    </ligand>
</feature>
<feature type="binding site" evidence="9">
    <location>
        <position position="358"/>
    </location>
    <ligand>
        <name>Mg(2+)</name>
        <dbReference type="ChEBI" id="CHEBI:18420"/>
    </ligand>
</feature>
<dbReference type="GO" id="GO:0004035">
    <property type="term" value="F:alkaline phosphatase activity"/>
    <property type="evidence" value="ECO:0007669"/>
    <property type="project" value="UniProtKB-EC"/>
</dbReference>
<dbReference type="AlphaFoldDB" id="A0A183SKH5"/>
<evidence type="ECO:0000256" key="4">
    <source>
        <dbReference type="ARBA" id="ARBA00022723"/>
    </source>
</evidence>
<evidence type="ECO:0000256" key="11">
    <source>
        <dbReference type="RuleBase" id="RU003947"/>
    </source>
</evidence>
<dbReference type="CDD" id="cd16012">
    <property type="entry name" value="ALP"/>
    <property type="match status" value="1"/>
</dbReference>
<dbReference type="InterPro" id="IPR001952">
    <property type="entry name" value="Alkaline_phosphatase"/>
</dbReference>
<keyword evidence="7 9" id="KW-0460">Magnesium</keyword>
<feature type="binding site" evidence="9">
    <location>
        <position position="72"/>
    </location>
    <ligand>
        <name>Mg(2+)</name>
        <dbReference type="ChEBI" id="CHEBI:18420"/>
    </ligand>
</feature>
<feature type="binding site" evidence="9">
    <location>
        <position position="484"/>
    </location>
    <ligand>
        <name>Zn(2+)</name>
        <dbReference type="ChEBI" id="CHEBI:29105"/>
        <label>2</label>
    </ligand>
</feature>
<comment type="cofactor">
    <cofactor evidence="9">
        <name>Mg(2+)</name>
        <dbReference type="ChEBI" id="CHEBI:18420"/>
    </cofactor>
    <text evidence="9">Binds 1 Mg(2+) ion.</text>
</comment>
<dbReference type="EMBL" id="UYSU01032974">
    <property type="protein sequence ID" value="VDL91108.1"/>
    <property type="molecule type" value="Genomic_DNA"/>
</dbReference>
<dbReference type="SUPFAM" id="SSF53649">
    <property type="entry name" value="Alkaline phosphatase-like"/>
    <property type="match status" value="1"/>
</dbReference>
<dbReference type="EC" id="3.1.3.1" evidence="2 11"/>
<evidence type="ECO:0000256" key="1">
    <source>
        <dbReference type="ARBA" id="ARBA00005984"/>
    </source>
</evidence>
<reference evidence="15" key="1">
    <citation type="submission" date="2016-06" db="UniProtKB">
        <authorList>
            <consortium name="WormBaseParasite"/>
        </authorList>
    </citation>
    <scope>IDENTIFICATION</scope>
</reference>
<dbReference type="PROSITE" id="PS00123">
    <property type="entry name" value="ALKALINE_PHOSPHATASE"/>
    <property type="match status" value="1"/>
</dbReference>
<evidence type="ECO:0000256" key="10">
    <source>
        <dbReference type="RuleBase" id="RU003946"/>
    </source>
</evidence>
<dbReference type="PANTHER" id="PTHR11596">
    <property type="entry name" value="ALKALINE PHOSPHATASE"/>
    <property type="match status" value="1"/>
</dbReference>
<accession>A0A183SKH5</accession>
<reference evidence="13 14" key="2">
    <citation type="submission" date="2018-11" db="EMBL/GenBank/DDBJ databases">
        <authorList>
            <consortium name="Pathogen Informatics"/>
        </authorList>
    </citation>
    <scope>NUCLEOTIDE SEQUENCE [LARGE SCALE GENOMIC DNA]</scope>
    <source>
        <strain evidence="13 14">NST_G2</strain>
    </source>
</reference>
<feature type="binding site" evidence="9">
    <location>
        <position position="200"/>
    </location>
    <ligand>
        <name>Mg(2+)</name>
        <dbReference type="ChEBI" id="CHEBI:18420"/>
    </ligand>
</feature>
<keyword evidence="14" id="KW-1185">Reference proteome</keyword>
<keyword evidence="12" id="KW-0732">Signal</keyword>
<comment type="similarity">
    <text evidence="1 10">Belongs to the alkaline phosphatase family.</text>
</comment>
<keyword evidence="3" id="KW-0597">Phosphoprotein</keyword>
<dbReference type="Proteomes" id="UP000275846">
    <property type="component" value="Unassembled WGS sequence"/>
</dbReference>
<feature type="chain" id="PRO_5043141201" description="Alkaline phosphatase" evidence="12">
    <location>
        <begin position="21"/>
        <end position="552"/>
    </location>
</feature>
<feature type="binding site" evidence="9">
    <location>
        <position position="72"/>
    </location>
    <ligand>
        <name>Zn(2+)</name>
        <dbReference type="ChEBI" id="CHEBI:29105"/>
        <label>2</label>
    </ligand>
</feature>
<dbReference type="WBParaSite" id="SSLN_0000487801-mRNA-1">
    <property type="protein sequence ID" value="SSLN_0000487801-mRNA-1"/>
    <property type="gene ID" value="SSLN_0000487801"/>
</dbReference>
<evidence type="ECO:0000256" key="9">
    <source>
        <dbReference type="PIRSR" id="PIRSR601952-2"/>
    </source>
</evidence>
<evidence type="ECO:0000256" key="5">
    <source>
        <dbReference type="ARBA" id="ARBA00022801"/>
    </source>
</evidence>
<keyword evidence="4 9" id="KW-0479">Metal-binding</keyword>
<comment type="cofactor">
    <cofactor evidence="9">
        <name>Zn(2+)</name>
        <dbReference type="ChEBI" id="CHEBI:29105"/>
    </cofactor>
    <text evidence="9">Binds 2 Zn(2+) ions.</text>
</comment>
<evidence type="ECO:0000256" key="2">
    <source>
        <dbReference type="ARBA" id="ARBA00012647"/>
    </source>
</evidence>
<evidence type="ECO:0000313" key="13">
    <source>
        <dbReference type="EMBL" id="VDL91108.1"/>
    </source>
</evidence>
<protein>
    <recommendedName>
        <fullName evidence="2 11">Alkaline phosphatase</fullName>
        <ecNumber evidence="2 11">3.1.3.1</ecNumber>
    </recommendedName>
</protein>
<keyword evidence="5 11" id="KW-0378">Hydrolase</keyword>
<gene>
    <name evidence="13" type="ORF">SSLN_LOCUS4723</name>
</gene>
<dbReference type="Pfam" id="PF00245">
    <property type="entry name" value="Alk_phosphatase"/>
    <property type="match status" value="1"/>
</dbReference>
<dbReference type="InterPro" id="IPR018299">
    <property type="entry name" value="Alkaline_phosphatase_AS"/>
</dbReference>
<evidence type="ECO:0000256" key="3">
    <source>
        <dbReference type="ARBA" id="ARBA00022553"/>
    </source>
</evidence>
<dbReference type="PRINTS" id="PR00113">
    <property type="entry name" value="ALKPHPHTASE"/>
</dbReference>
<feature type="active site" description="Phosphoserine intermediate" evidence="8">
    <location>
        <position position="120"/>
    </location>
</feature>
<dbReference type="OrthoDB" id="5818554at2759"/>
<feature type="binding site" evidence="9">
    <location>
        <position position="363"/>
    </location>
    <ligand>
        <name>Zn(2+)</name>
        <dbReference type="ChEBI" id="CHEBI:29105"/>
        <label>2</label>
    </ligand>
</feature>
<feature type="binding site" evidence="9">
    <location>
        <position position="405"/>
    </location>
    <ligand>
        <name>Zn(2+)</name>
        <dbReference type="ChEBI" id="CHEBI:29105"/>
        <label>2</label>
    </ligand>
</feature>
<comment type="catalytic activity">
    <reaction evidence="11">
        <text>a phosphate monoester + H2O = an alcohol + phosphate</text>
        <dbReference type="Rhea" id="RHEA:15017"/>
        <dbReference type="ChEBI" id="CHEBI:15377"/>
        <dbReference type="ChEBI" id="CHEBI:30879"/>
        <dbReference type="ChEBI" id="CHEBI:43474"/>
        <dbReference type="ChEBI" id="CHEBI:67140"/>
        <dbReference type="EC" id="3.1.3.1"/>
    </reaction>
</comment>
<feature type="signal peptide" evidence="12">
    <location>
        <begin position="1"/>
        <end position="20"/>
    </location>
</feature>
<feature type="binding site" evidence="9">
    <location>
        <position position="367"/>
    </location>
    <ligand>
        <name>Zn(2+)</name>
        <dbReference type="ChEBI" id="CHEBI:29105"/>
        <label>2</label>
    </ligand>
</feature>
<dbReference type="Gene3D" id="3.40.720.10">
    <property type="entry name" value="Alkaline Phosphatase, subunit A"/>
    <property type="match status" value="1"/>
</dbReference>
<dbReference type="GO" id="GO:0046872">
    <property type="term" value="F:metal ion binding"/>
    <property type="evidence" value="ECO:0007669"/>
    <property type="project" value="UniProtKB-KW"/>
</dbReference>